<proteinExistence type="predicted"/>
<feature type="transmembrane region" description="Helical" evidence="1">
    <location>
        <begin position="71"/>
        <end position="91"/>
    </location>
</feature>
<name>E6XB05_CELAD</name>
<dbReference type="EMBL" id="CP002453">
    <property type="protein sequence ID" value="ADV48861.1"/>
    <property type="molecule type" value="Genomic_DNA"/>
</dbReference>
<keyword evidence="1" id="KW-1133">Transmembrane helix</keyword>
<evidence type="ECO:0000313" key="2">
    <source>
        <dbReference type="EMBL" id="ADV48861.1"/>
    </source>
</evidence>
<organism evidence="2 3">
    <name type="scientific">Cellulophaga algicola (strain DSM 14237 / IC166 / ACAM 630)</name>
    <dbReference type="NCBI Taxonomy" id="688270"/>
    <lineage>
        <taxon>Bacteria</taxon>
        <taxon>Pseudomonadati</taxon>
        <taxon>Bacteroidota</taxon>
        <taxon>Flavobacteriia</taxon>
        <taxon>Flavobacteriales</taxon>
        <taxon>Flavobacteriaceae</taxon>
        <taxon>Cellulophaga</taxon>
    </lineage>
</organism>
<dbReference type="AlphaFoldDB" id="E6XB05"/>
<feature type="transmembrane region" description="Helical" evidence="1">
    <location>
        <begin position="20"/>
        <end position="39"/>
    </location>
</feature>
<dbReference type="eggNOG" id="ENOG50311EI">
    <property type="taxonomic scope" value="Bacteria"/>
</dbReference>
<feature type="transmembrane region" description="Helical" evidence="1">
    <location>
        <begin position="103"/>
        <end position="121"/>
    </location>
</feature>
<evidence type="ECO:0000313" key="3">
    <source>
        <dbReference type="Proteomes" id="UP000008634"/>
    </source>
</evidence>
<accession>E6XB05</accession>
<reference evidence="2 3" key="1">
    <citation type="journal article" date="2010" name="Stand. Genomic Sci.">
        <title>Complete genome sequence of Cellulophaga algicola type strain (IC166).</title>
        <authorList>
            <person name="Abt B."/>
            <person name="Lu M."/>
            <person name="Misra M."/>
            <person name="Han C."/>
            <person name="Nolan M."/>
            <person name="Lucas S."/>
            <person name="Hammon N."/>
            <person name="Deshpande S."/>
            <person name="Cheng J.F."/>
            <person name="Tapia R."/>
            <person name="Goodwin L."/>
            <person name="Pitluck S."/>
            <person name="Liolios K."/>
            <person name="Pagani I."/>
            <person name="Ivanova N."/>
            <person name="Mavromatis K."/>
            <person name="Ovchinikova G."/>
            <person name="Pati A."/>
            <person name="Chen A."/>
            <person name="Palaniappan K."/>
            <person name="Land M."/>
            <person name="Hauser L."/>
            <person name="Chang Y.J."/>
            <person name="Jeffries C.D."/>
            <person name="Detter J.C."/>
            <person name="Brambilla E."/>
            <person name="Rohde M."/>
            <person name="Tindall B.J."/>
            <person name="Goker M."/>
            <person name="Woyke T."/>
            <person name="Bristow J."/>
            <person name="Eisen J.A."/>
            <person name="Markowitz V."/>
            <person name="Hugenholtz P."/>
            <person name="Kyrpides N.C."/>
            <person name="Klenk H.P."/>
            <person name="Lapidus A."/>
        </authorList>
    </citation>
    <scope>NUCLEOTIDE SEQUENCE [LARGE SCALE GENOMIC DNA]</scope>
    <source>
        <strain evidence="3">DSM 14237 / IC166 / ACAM 630</strain>
    </source>
</reference>
<gene>
    <name evidence="2" type="ordered locus">Celal_1550</name>
</gene>
<feature type="transmembrane region" description="Helical" evidence="1">
    <location>
        <begin position="133"/>
        <end position="151"/>
    </location>
</feature>
<keyword evidence="3" id="KW-1185">Reference proteome</keyword>
<keyword evidence="1" id="KW-0812">Transmembrane</keyword>
<dbReference type="KEGG" id="cao:Celal_1550"/>
<evidence type="ECO:0000256" key="1">
    <source>
        <dbReference type="SAM" id="Phobius"/>
    </source>
</evidence>
<protein>
    <submittedName>
        <fullName evidence="2">Uncharacterized protein</fullName>
    </submittedName>
</protein>
<dbReference type="HOGENOM" id="CLU_1841523_0_0_10"/>
<dbReference type="Proteomes" id="UP000008634">
    <property type="component" value="Chromosome"/>
</dbReference>
<keyword evidence="1" id="KW-0472">Membrane</keyword>
<dbReference type="STRING" id="688270.Celal_1550"/>
<sequence length="162" mass="18652">MSSKQLTEMKSRWATFNLNIWKAMGIILCALLPFAHDIITTSTGELQSWVPNLRIIEFFSASDGSFLGYSAYRIFLALVGMQLSSFIAWLLVLEFSKGKSYRFVFLFPTVINGYQLLLMVFNLRKTPLNNWNYKIFILLLVGVLLILNFYLTDKNAKTQTKN</sequence>